<dbReference type="GO" id="GO:0005829">
    <property type="term" value="C:cytosol"/>
    <property type="evidence" value="ECO:0007669"/>
    <property type="project" value="TreeGrafter"/>
</dbReference>
<dbReference type="RefSeq" id="XP_040724905.1">
    <property type="nucleotide sequence ID" value="XM_040869490.1"/>
</dbReference>
<dbReference type="Pfam" id="PF05378">
    <property type="entry name" value="Hydant_A_N"/>
    <property type="match status" value="1"/>
</dbReference>
<feature type="domain" description="Hydantoinase/oxoprolinase N-terminal" evidence="5">
    <location>
        <begin position="14"/>
        <end position="225"/>
    </location>
</feature>
<protein>
    <submittedName>
        <fullName evidence="7">5-oxoprolinase</fullName>
    </submittedName>
</protein>
<dbReference type="Proteomes" id="UP000193685">
    <property type="component" value="Unassembled WGS sequence"/>
</dbReference>
<dbReference type="GO" id="GO:0017168">
    <property type="term" value="F:5-oxoprolinase (ATP-hydrolyzing) activity"/>
    <property type="evidence" value="ECO:0007669"/>
    <property type="project" value="TreeGrafter"/>
</dbReference>
<dbReference type="InterPro" id="IPR045079">
    <property type="entry name" value="Oxoprolinase-like"/>
</dbReference>
<organism evidence="7 8">
    <name type="scientific">Protomyces lactucae-debilis</name>
    <dbReference type="NCBI Taxonomy" id="2754530"/>
    <lineage>
        <taxon>Eukaryota</taxon>
        <taxon>Fungi</taxon>
        <taxon>Dikarya</taxon>
        <taxon>Ascomycota</taxon>
        <taxon>Taphrinomycotina</taxon>
        <taxon>Taphrinomycetes</taxon>
        <taxon>Taphrinales</taxon>
        <taxon>Protomycetaceae</taxon>
        <taxon>Protomyces</taxon>
    </lineage>
</organism>
<accession>A0A1Y2FC77</accession>
<comment type="caution">
    <text evidence="7">The sequence shown here is derived from an EMBL/GenBank/DDBJ whole genome shotgun (WGS) entry which is preliminary data.</text>
</comment>
<dbReference type="Pfam" id="PF01968">
    <property type="entry name" value="Hydantoinase_A"/>
    <property type="match status" value="1"/>
</dbReference>
<dbReference type="STRING" id="56484.A0A1Y2FC77"/>
<dbReference type="OMA" id="QMGTQLR"/>
<feature type="domain" description="Hydantoinase B/oxoprolinase" evidence="4">
    <location>
        <begin position="742"/>
        <end position="1270"/>
    </location>
</feature>
<dbReference type="Pfam" id="PF02538">
    <property type="entry name" value="Hydantoinase_B"/>
    <property type="match status" value="1"/>
</dbReference>
<reference evidence="7 8" key="1">
    <citation type="submission" date="2016-07" db="EMBL/GenBank/DDBJ databases">
        <title>Pervasive Adenine N6-methylation of Active Genes in Fungi.</title>
        <authorList>
            <consortium name="DOE Joint Genome Institute"/>
            <person name="Mondo S.J."/>
            <person name="Dannebaum R.O."/>
            <person name="Kuo R.C."/>
            <person name="Labutti K."/>
            <person name="Haridas S."/>
            <person name="Kuo A."/>
            <person name="Salamov A."/>
            <person name="Ahrendt S.R."/>
            <person name="Lipzen A."/>
            <person name="Sullivan W."/>
            <person name="Andreopoulos W.B."/>
            <person name="Clum A."/>
            <person name="Lindquist E."/>
            <person name="Daum C."/>
            <person name="Ramamoorthy G.K."/>
            <person name="Gryganskyi A."/>
            <person name="Culley D."/>
            <person name="Magnuson J.K."/>
            <person name="James T.Y."/>
            <person name="O'Malley M.A."/>
            <person name="Stajich J.E."/>
            <person name="Spatafora J.W."/>
            <person name="Visel A."/>
            <person name="Grigoriev I.V."/>
        </authorList>
    </citation>
    <scope>NUCLEOTIDE SEQUENCE [LARGE SCALE GENOMIC DNA]</scope>
    <source>
        <strain evidence="7 8">12-1054</strain>
    </source>
</reference>
<feature type="region of interest" description="Disordered" evidence="2">
    <location>
        <begin position="1281"/>
        <end position="1302"/>
    </location>
</feature>
<evidence type="ECO:0000259" key="5">
    <source>
        <dbReference type="Pfam" id="PF05378"/>
    </source>
</evidence>
<dbReference type="OrthoDB" id="3643at2759"/>
<dbReference type="InterPro" id="IPR008040">
    <property type="entry name" value="Hydant_A_N"/>
</dbReference>
<dbReference type="Pfam" id="PF19278">
    <property type="entry name" value="Hydant_A_C"/>
    <property type="match status" value="1"/>
</dbReference>
<dbReference type="InterPro" id="IPR003692">
    <property type="entry name" value="Hydantoinase_B"/>
</dbReference>
<sequence>MGDLAASEVRGGIKIAIDRGGTFCDVIAIVPGRDDIVLKLLSVDPENYDDAPTEGIRRVLEIVEGRKIPRGEKIDLSRVSSVRMGTTIATNALLERKGERTALLTTKGFKDLLRIGNQARPDIFDLSCAKPEVLYEKVIEVNERVTLEGYAEDPEKVKVDPETSDDLTKGITGETVRIIKALDKNEVRQSLEELWAEGFRSIAIVLAHSFTYPQHEAIITEMAESMRFSTSTSSTLMPMIKMVPRGTSATADAYLSPKIKGYLTAFGQSFKGGLSQSRTTFEFMQSDGGMVNFDRFSGLKAILSGPAGGVVGYAQTSYDAQEKPCIGYDMGGTSTDVSRYAGMYEHVFETTTAGVTIQSPQLDINTVAAGGGSMLFYRNGMFVVGPESASAHPGPACYRKGGPLTVTDANLLLGRLLPEYFPKIFGPTEDQPLDVDVTRSKFEALTADINAEKEGDALSVEAVAEGFLKVANEAMSRPIRTLTEARGFYCGNHYLASFGGAGGQHACSIANLLKIKRIIIHKYSSILSAYGMALADVVTEVQEPTANEWNDDTKAGLVRDLEHLVERAKRELLSQGFNKDRLREEVYLHMRYQGSDSALMVLKPENDWDYGKAFVRRHQEEFGFTMQRPILVDDLRVRGIARGLDRSNNTPFNELRTLKTRVVATSERTSRVYFNSTGWIDAPVYQLPDLQPGDQVQGPGIIIDQTQTIVLQPETICTTTSKHCVIDVQNVPSMDLDDKTVDPIQLSVFGHRFMAIAEQMGRTLQLTSVSTNIKERLDFSCAIFSEDGALISNAPHVPIHLGSMGAAVHYAHDFWKDNFKPGDVVCSNHPLAGGTHLPDITVITPVFDEAGKRIVFYVASRGHHADIGGITAGSMPPHSKQLFQEGAAIKSMKLVSQGQFDEEAVTKALLEDPAQYDGCSGTRCLTDNLSDLKAQVAANNKGITLMNGLIQEFGLSVVQFYMREIQNNAELSVRNLLRQVCKTSGTTLQAVDHLDDGSPISLKISINAEEGSAVFDFTGTGQEMYGNLNAPKAVTTSAILYCLRCLINVAIPLNQGCLVPINIVIPEDCLLSPSETAAVVGGNVLTSQRLVDVIFKAFEACAASQGCTNNLTFGTGGKQADGSHKFGFGVYETIAGGAGAGPTWHGQSGVHTHITNTRITDVEVFERRYPIVLHQFGLRTGSGGNGQHQGGEGVIREIEFRIPVQVSILSERRVFQPYGLNGGEPGAVGKNTWIQGNTGRHIYLGGKNSVAMEAGDRIRIETPGAGGWGKVGATATVANKEAQHPRASGSLAERHAAGQSST</sequence>
<evidence type="ECO:0000259" key="4">
    <source>
        <dbReference type="Pfam" id="PF02538"/>
    </source>
</evidence>
<evidence type="ECO:0000259" key="6">
    <source>
        <dbReference type="Pfam" id="PF19278"/>
    </source>
</evidence>
<proteinExistence type="inferred from homology"/>
<evidence type="ECO:0000256" key="2">
    <source>
        <dbReference type="SAM" id="MobiDB-lite"/>
    </source>
</evidence>
<dbReference type="InterPro" id="IPR049517">
    <property type="entry name" value="ACX-like_C"/>
</dbReference>
<feature type="domain" description="Hydantoinase A/oxoprolinase" evidence="3">
    <location>
        <begin position="245"/>
        <end position="540"/>
    </location>
</feature>
<keyword evidence="8" id="KW-1185">Reference proteome</keyword>
<evidence type="ECO:0000313" key="7">
    <source>
        <dbReference type="EMBL" id="ORY81529.1"/>
    </source>
</evidence>
<dbReference type="EMBL" id="MCFI01000011">
    <property type="protein sequence ID" value="ORY81529.1"/>
    <property type="molecule type" value="Genomic_DNA"/>
</dbReference>
<name>A0A1Y2FC77_PROLT</name>
<feature type="domain" description="Acetophenone carboxylase-like C-terminal" evidence="6">
    <location>
        <begin position="560"/>
        <end position="728"/>
    </location>
</feature>
<comment type="similarity">
    <text evidence="1">Belongs to the oxoprolinase family.</text>
</comment>
<dbReference type="GO" id="GO:0006749">
    <property type="term" value="P:glutathione metabolic process"/>
    <property type="evidence" value="ECO:0007669"/>
    <property type="project" value="TreeGrafter"/>
</dbReference>
<evidence type="ECO:0000256" key="1">
    <source>
        <dbReference type="ARBA" id="ARBA00010403"/>
    </source>
</evidence>
<dbReference type="PANTHER" id="PTHR11365:SF2">
    <property type="entry name" value="5-OXOPROLINASE"/>
    <property type="match status" value="1"/>
</dbReference>
<gene>
    <name evidence="7" type="ORF">BCR37DRAFT_380429</name>
</gene>
<evidence type="ECO:0000313" key="8">
    <source>
        <dbReference type="Proteomes" id="UP000193685"/>
    </source>
</evidence>
<dbReference type="GeneID" id="63786089"/>
<evidence type="ECO:0000259" key="3">
    <source>
        <dbReference type="Pfam" id="PF01968"/>
    </source>
</evidence>
<dbReference type="InterPro" id="IPR002821">
    <property type="entry name" value="Hydantoinase_A"/>
</dbReference>
<dbReference type="PANTHER" id="PTHR11365">
    <property type="entry name" value="5-OXOPROLINASE RELATED"/>
    <property type="match status" value="1"/>
</dbReference>